<protein>
    <submittedName>
        <fullName evidence="2">Uncharacterized protein</fullName>
    </submittedName>
</protein>
<keyword evidence="3" id="KW-1185">Reference proteome</keyword>
<dbReference type="EMBL" id="JACHNF010000001">
    <property type="protein sequence ID" value="MBB5979895.1"/>
    <property type="molecule type" value="Genomic_DNA"/>
</dbReference>
<comment type="caution">
    <text evidence="2">The sequence shown here is derived from an EMBL/GenBank/DDBJ whole genome shotgun (WGS) entry which is preliminary data.</text>
</comment>
<name>A0A841DSN5_9ACTN</name>
<feature type="compositionally biased region" description="Low complexity" evidence="1">
    <location>
        <begin position="119"/>
        <end position="128"/>
    </location>
</feature>
<gene>
    <name evidence="2" type="ORF">HDA44_003236</name>
</gene>
<dbReference type="AlphaFoldDB" id="A0A841DSN5"/>
<accession>A0A841DSN5</accession>
<evidence type="ECO:0000313" key="2">
    <source>
        <dbReference type="EMBL" id="MBB5979895.1"/>
    </source>
</evidence>
<organism evidence="2 3">
    <name type="scientific">Kribbella solani</name>
    <dbReference type="NCBI Taxonomy" id="236067"/>
    <lineage>
        <taxon>Bacteria</taxon>
        <taxon>Bacillati</taxon>
        <taxon>Actinomycetota</taxon>
        <taxon>Actinomycetes</taxon>
        <taxon>Propionibacteriales</taxon>
        <taxon>Kribbellaceae</taxon>
        <taxon>Kribbella</taxon>
    </lineage>
</organism>
<evidence type="ECO:0000313" key="3">
    <source>
        <dbReference type="Proteomes" id="UP000558997"/>
    </source>
</evidence>
<proteinExistence type="predicted"/>
<dbReference type="Proteomes" id="UP000558997">
    <property type="component" value="Unassembled WGS sequence"/>
</dbReference>
<reference evidence="2 3" key="1">
    <citation type="submission" date="2020-08" db="EMBL/GenBank/DDBJ databases">
        <title>Sequencing the genomes of 1000 actinobacteria strains.</title>
        <authorList>
            <person name="Klenk H.-P."/>
        </authorList>
    </citation>
    <scope>NUCLEOTIDE SEQUENCE [LARGE SCALE GENOMIC DNA]</scope>
    <source>
        <strain evidence="2 3">DSM 17294</strain>
    </source>
</reference>
<sequence length="241" mass="26578">MRGVVASPIRSSPRAGRMWFLRTRREVSREVGDLVLSVTISSNSSSQRSRRWLTLCIAVSSPDFLVLARSWSFWRSLRSAADFGVAERGYVSDVPVVVAEVGLGEVFDRLALGVGFDDASGDASPGSDRQWRSGHVRPPTGVVVGSSTPAARLFRDVGKNEKRCDVTHSHDRAKVGGLSQLAVDARWWLSLRPRSGKEERKGDVADMKKPRAPWWPGLLCAARDSNPEPAEFHLRLTIACR</sequence>
<evidence type="ECO:0000256" key="1">
    <source>
        <dbReference type="SAM" id="MobiDB-lite"/>
    </source>
</evidence>
<feature type="region of interest" description="Disordered" evidence="1">
    <location>
        <begin position="119"/>
        <end position="142"/>
    </location>
</feature>